<dbReference type="Pfam" id="PF11827">
    <property type="entry name" value="DUF3347"/>
    <property type="match status" value="1"/>
</dbReference>
<organism evidence="3 4">
    <name type="scientific">Chitinophaga horti</name>
    <dbReference type="NCBI Taxonomy" id="2920382"/>
    <lineage>
        <taxon>Bacteria</taxon>
        <taxon>Pseudomonadati</taxon>
        <taxon>Bacteroidota</taxon>
        <taxon>Chitinophagia</taxon>
        <taxon>Chitinophagales</taxon>
        <taxon>Chitinophagaceae</taxon>
        <taxon>Chitinophaga</taxon>
    </lineage>
</organism>
<reference evidence="3" key="1">
    <citation type="submission" date="2022-10" db="EMBL/GenBank/DDBJ databases">
        <title>Chitinophaga sp. nov., isolated from soil.</title>
        <authorList>
            <person name="Jeon C.O."/>
        </authorList>
    </citation>
    <scope>NUCLEOTIDE SEQUENCE</scope>
    <source>
        <strain evidence="3">R8</strain>
    </source>
</reference>
<proteinExistence type="predicted"/>
<feature type="domain" description="DUF3347" evidence="2">
    <location>
        <begin position="26"/>
        <end position="108"/>
    </location>
</feature>
<dbReference type="RefSeq" id="WP_264283513.1">
    <property type="nucleotide sequence ID" value="NZ_CP107006.1"/>
</dbReference>
<keyword evidence="1" id="KW-0732">Signal</keyword>
<gene>
    <name evidence="3" type="ORF">MKQ68_12065</name>
</gene>
<evidence type="ECO:0000256" key="1">
    <source>
        <dbReference type="SAM" id="SignalP"/>
    </source>
</evidence>
<evidence type="ECO:0000313" key="4">
    <source>
        <dbReference type="Proteomes" id="UP001162741"/>
    </source>
</evidence>
<evidence type="ECO:0000313" key="3">
    <source>
        <dbReference type="EMBL" id="UYQ95836.1"/>
    </source>
</evidence>
<accession>A0ABY6J925</accession>
<sequence>MRSVLLLLAFIPFTTLSAQQKSLSGAYLTVKDNLVANDSVSTKKSATALVEAIGNMKMKGVAKDSAKVFAAAKAKMLDFATKMSATQNVNRQREFFSGLSQSFWKVASLAAMPADLYYQRCPMTGVTWVSNEKAIKNPYYPKNMLTCGEVIGEKGATL</sequence>
<evidence type="ECO:0000259" key="2">
    <source>
        <dbReference type="Pfam" id="PF11827"/>
    </source>
</evidence>
<name>A0ABY6J925_9BACT</name>
<feature type="chain" id="PRO_5047233927" evidence="1">
    <location>
        <begin position="19"/>
        <end position="158"/>
    </location>
</feature>
<dbReference type="InterPro" id="IPR021782">
    <property type="entry name" value="DUF3347"/>
</dbReference>
<protein>
    <submittedName>
        <fullName evidence="3">DUF3347 domain-containing protein</fullName>
    </submittedName>
</protein>
<keyword evidence="4" id="KW-1185">Reference proteome</keyword>
<dbReference type="Proteomes" id="UP001162741">
    <property type="component" value="Chromosome"/>
</dbReference>
<feature type="signal peptide" evidence="1">
    <location>
        <begin position="1"/>
        <end position="18"/>
    </location>
</feature>
<dbReference type="EMBL" id="CP107006">
    <property type="protein sequence ID" value="UYQ95836.1"/>
    <property type="molecule type" value="Genomic_DNA"/>
</dbReference>